<reference evidence="3" key="2">
    <citation type="submission" date="2013-12" db="EMBL/GenBank/DDBJ databases">
        <authorList>
            <person name="Yu Y."/>
            <person name="Lee S."/>
            <person name="de Baynast K."/>
            <person name="Wissotski M."/>
            <person name="Liu L."/>
            <person name="Talag J."/>
            <person name="Goicoechea J."/>
            <person name="Angelova A."/>
            <person name="Jetty R."/>
            <person name="Kudrna D."/>
            <person name="Golser W."/>
            <person name="Rivera L."/>
            <person name="Zhang J."/>
            <person name="Wing R."/>
        </authorList>
    </citation>
    <scope>NUCLEOTIDE SEQUENCE</scope>
</reference>
<accession>A0A0D9Y0R2</accession>
<name>A0A0D9Y0R2_9ORYZ</name>
<reference evidence="2 3" key="1">
    <citation type="submission" date="2012-08" db="EMBL/GenBank/DDBJ databases">
        <title>Oryza genome evolution.</title>
        <authorList>
            <person name="Wing R.A."/>
        </authorList>
    </citation>
    <scope>NUCLEOTIDE SEQUENCE</scope>
</reference>
<keyword evidence="3" id="KW-1185">Reference proteome</keyword>
<feature type="compositionally biased region" description="Gly residues" evidence="1">
    <location>
        <begin position="57"/>
        <end position="66"/>
    </location>
</feature>
<protein>
    <submittedName>
        <fullName evidence="2">Uncharacterized protein</fullName>
    </submittedName>
</protein>
<dbReference type="HOGENOM" id="CLU_2253994_0_0_1"/>
<feature type="region of interest" description="Disordered" evidence="1">
    <location>
        <begin position="22"/>
        <end position="69"/>
    </location>
</feature>
<evidence type="ECO:0000313" key="3">
    <source>
        <dbReference type="Proteomes" id="UP000032180"/>
    </source>
</evidence>
<reference evidence="2" key="3">
    <citation type="submission" date="2015-04" db="UniProtKB">
        <authorList>
            <consortium name="EnsemblPlants"/>
        </authorList>
    </citation>
    <scope>IDENTIFICATION</scope>
</reference>
<organism evidence="2 3">
    <name type="scientific">Leersia perrieri</name>
    <dbReference type="NCBI Taxonomy" id="77586"/>
    <lineage>
        <taxon>Eukaryota</taxon>
        <taxon>Viridiplantae</taxon>
        <taxon>Streptophyta</taxon>
        <taxon>Embryophyta</taxon>
        <taxon>Tracheophyta</taxon>
        <taxon>Spermatophyta</taxon>
        <taxon>Magnoliopsida</taxon>
        <taxon>Liliopsida</taxon>
        <taxon>Poales</taxon>
        <taxon>Poaceae</taxon>
        <taxon>BOP clade</taxon>
        <taxon>Oryzoideae</taxon>
        <taxon>Oryzeae</taxon>
        <taxon>Oryzinae</taxon>
        <taxon>Leersia</taxon>
    </lineage>
</organism>
<dbReference type="Gramene" id="LPERR12G13930.1">
    <property type="protein sequence ID" value="LPERR12G13930.1"/>
    <property type="gene ID" value="LPERR12G13930"/>
</dbReference>
<sequence>MGLIRCPNRPIKVGPRYTAALTPSRRKNPFARSELGSETLAANPHTKRREREERNHGVGGGGGGEAQGVLGLAGQRRGEVGAQLQVDEGWWTVCCIHLRDAQLR</sequence>
<dbReference type="AlphaFoldDB" id="A0A0D9Y0R2"/>
<dbReference type="EnsemblPlants" id="LPERR12G13930.1">
    <property type="protein sequence ID" value="LPERR12G13930.1"/>
    <property type="gene ID" value="LPERR12G13930"/>
</dbReference>
<dbReference type="Proteomes" id="UP000032180">
    <property type="component" value="Chromosome 12"/>
</dbReference>
<proteinExistence type="predicted"/>
<evidence type="ECO:0000256" key="1">
    <source>
        <dbReference type="SAM" id="MobiDB-lite"/>
    </source>
</evidence>
<evidence type="ECO:0000313" key="2">
    <source>
        <dbReference type="EnsemblPlants" id="LPERR12G13930.1"/>
    </source>
</evidence>